<dbReference type="PANTHER" id="PTHR46575:SF1">
    <property type="entry name" value="AMYLOID PROTEIN-BINDING PROTEIN 2"/>
    <property type="match status" value="1"/>
</dbReference>
<dbReference type="InterPro" id="IPR011990">
    <property type="entry name" value="TPR-like_helical_dom_sf"/>
</dbReference>
<dbReference type="EMBL" id="NCKV01001396">
    <property type="protein sequence ID" value="RWS28412.1"/>
    <property type="molecule type" value="Genomic_DNA"/>
</dbReference>
<dbReference type="VEuPathDB" id="VectorBase:LDEU003630"/>
<dbReference type="InterPro" id="IPR042476">
    <property type="entry name" value="APPBP2"/>
</dbReference>
<evidence type="ECO:0000313" key="1">
    <source>
        <dbReference type="EMBL" id="RWS28412.1"/>
    </source>
</evidence>
<protein>
    <submittedName>
        <fullName evidence="1">Amyloid protein-binding protein 2-like isoform X2</fullName>
    </submittedName>
</protein>
<dbReference type="Pfam" id="PF13424">
    <property type="entry name" value="TPR_12"/>
    <property type="match status" value="1"/>
</dbReference>
<name>A0A443SLN8_9ACAR</name>
<dbReference type="PANTHER" id="PTHR46575">
    <property type="entry name" value="AMYLOID PROTEIN-BINDING PROTEIN 2"/>
    <property type="match status" value="1"/>
</dbReference>
<sequence length="511" mass="59167">MDFGSNLASVVASRFHKTSKQCLSVNDSRCAELSKSGYVLACFLAEAGWFTDSQLVLLSTIELCGHKERHVVVSPFSFECYVKLLHVCNNNCRFEESKELLRKIQNYVNDFDLEMSDEFNIAQAYTEYSQYHFLRSEYEQSYNWSIRSLSMINAKTAVSTVIDALRQASKACVVKRQFKKAEILIKQALLIARDVFEIDDWSTDYLHPKIAELFLEYGFYLLNVDLTHQSVVMYEMCLQLRKKLFGGNRTQCHNLMIAMAHEELAYATYVYEYSSGDFSSAREHIDTALNIMENLLPKNHLLLAAAKRVKALIMEELAIDHEDKLIEQKMLQESEELHFSALNMAINAFGELNVQTAKHYGNLGRLYQSMHRFVEAEQMHIKAINIKEKLLGCDDYEVGLSVGHLASLYNYDLLMYEKAEKLYLKSLEIGIRLFGESYSGLEYDYRGLLRVYSNINDHQKLADFNHRFTQWLHLRERANSSLQQKSPLLSIVSLKRLTLQQINNIFEHLEQ</sequence>
<dbReference type="GO" id="GO:0043161">
    <property type="term" value="P:proteasome-mediated ubiquitin-dependent protein catabolic process"/>
    <property type="evidence" value="ECO:0007669"/>
    <property type="project" value="TreeGrafter"/>
</dbReference>
<comment type="caution">
    <text evidence="1">The sequence shown here is derived from an EMBL/GenBank/DDBJ whole genome shotgun (WGS) entry which is preliminary data.</text>
</comment>
<dbReference type="SMART" id="SM00028">
    <property type="entry name" value="TPR"/>
    <property type="match status" value="2"/>
</dbReference>
<dbReference type="InterPro" id="IPR019734">
    <property type="entry name" value="TPR_rpt"/>
</dbReference>
<keyword evidence="2" id="KW-1185">Reference proteome</keyword>
<dbReference type="STRING" id="299467.A0A443SLN8"/>
<dbReference type="OrthoDB" id="7103806at2759"/>
<dbReference type="AlphaFoldDB" id="A0A443SLN8"/>
<evidence type="ECO:0000313" key="2">
    <source>
        <dbReference type="Proteomes" id="UP000288716"/>
    </source>
</evidence>
<reference evidence="1 2" key="1">
    <citation type="journal article" date="2018" name="Gigascience">
        <title>Genomes of trombidid mites reveal novel predicted allergens and laterally-transferred genes associated with secondary metabolism.</title>
        <authorList>
            <person name="Dong X."/>
            <person name="Chaisiri K."/>
            <person name="Xia D."/>
            <person name="Armstrong S.D."/>
            <person name="Fang Y."/>
            <person name="Donnelly M.J."/>
            <person name="Kadowaki T."/>
            <person name="McGarry J.W."/>
            <person name="Darby A.C."/>
            <person name="Makepeace B.L."/>
        </authorList>
    </citation>
    <scope>NUCLEOTIDE SEQUENCE [LARGE SCALE GENOMIC DNA]</scope>
    <source>
        <strain evidence="1">UoL-UT</strain>
    </source>
</reference>
<dbReference type="Proteomes" id="UP000288716">
    <property type="component" value="Unassembled WGS sequence"/>
</dbReference>
<dbReference type="GO" id="GO:0031462">
    <property type="term" value="C:Cul2-RING ubiquitin ligase complex"/>
    <property type="evidence" value="ECO:0007669"/>
    <property type="project" value="TreeGrafter"/>
</dbReference>
<dbReference type="GO" id="GO:1990756">
    <property type="term" value="F:ubiquitin-like ligase-substrate adaptor activity"/>
    <property type="evidence" value="ECO:0007669"/>
    <property type="project" value="TreeGrafter"/>
</dbReference>
<organism evidence="1 2">
    <name type="scientific">Leptotrombidium deliense</name>
    <dbReference type="NCBI Taxonomy" id="299467"/>
    <lineage>
        <taxon>Eukaryota</taxon>
        <taxon>Metazoa</taxon>
        <taxon>Ecdysozoa</taxon>
        <taxon>Arthropoda</taxon>
        <taxon>Chelicerata</taxon>
        <taxon>Arachnida</taxon>
        <taxon>Acari</taxon>
        <taxon>Acariformes</taxon>
        <taxon>Trombidiformes</taxon>
        <taxon>Prostigmata</taxon>
        <taxon>Anystina</taxon>
        <taxon>Parasitengona</taxon>
        <taxon>Trombiculoidea</taxon>
        <taxon>Trombiculidae</taxon>
        <taxon>Leptotrombidium</taxon>
    </lineage>
</organism>
<dbReference type="GO" id="GO:0006886">
    <property type="term" value="P:intracellular protein transport"/>
    <property type="evidence" value="ECO:0007669"/>
    <property type="project" value="InterPro"/>
</dbReference>
<gene>
    <name evidence="1" type="ORF">B4U80_06765</name>
</gene>
<dbReference type="Gene3D" id="1.25.40.10">
    <property type="entry name" value="Tetratricopeptide repeat domain"/>
    <property type="match status" value="2"/>
</dbReference>
<accession>A0A443SLN8</accession>
<proteinExistence type="predicted"/>
<dbReference type="SUPFAM" id="SSF48452">
    <property type="entry name" value="TPR-like"/>
    <property type="match status" value="2"/>
</dbReference>